<feature type="domain" description="Histidine kinase" evidence="17">
    <location>
        <begin position="319"/>
        <end position="517"/>
    </location>
</feature>
<comment type="subcellular location">
    <subcellularLocation>
        <location evidence="2">Cell inner membrane</location>
        <topology evidence="2">Multi-pass membrane protein</topology>
    </subcellularLocation>
</comment>
<evidence type="ECO:0000256" key="13">
    <source>
        <dbReference type="ARBA" id="ARBA00023012"/>
    </source>
</evidence>
<dbReference type="GO" id="GO:0005886">
    <property type="term" value="C:plasma membrane"/>
    <property type="evidence" value="ECO:0007669"/>
    <property type="project" value="UniProtKB-SubCell"/>
</dbReference>
<keyword evidence="4" id="KW-1003">Cell membrane</keyword>
<dbReference type="FunFam" id="3.30.565.10:FF:000011">
    <property type="entry name" value="Sensor histidine kinase CpxA"/>
    <property type="match status" value="1"/>
</dbReference>
<keyword evidence="8 16" id="KW-0812">Transmembrane</keyword>
<dbReference type="Pfam" id="PF00512">
    <property type="entry name" value="HisKA"/>
    <property type="match status" value="1"/>
</dbReference>
<evidence type="ECO:0000313" key="19">
    <source>
        <dbReference type="EMBL" id="CTP91413.1"/>
    </source>
</evidence>
<comment type="catalytic activity">
    <reaction evidence="1">
        <text>ATP + protein L-histidine = ADP + protein N-phospho-L-histidine.</text>
        <dbReference type="EC" id="2.7.13.3"/>
    </reaction>
</comment>
<evidence type="ECO:0000256" key="5">
    <source>
        <dbReference type="ARBA" id="ARBA00022519"/>
    </source>
</evidence>
<dbReference type="InterPro" id="IPR036890">
    <property type="entry name" value="HATPase_C_sf"/>
</dbReference>
<evidence type="ECO:0000256" key="7">
    <source>
        <dbReference type="ARBA" id="ARBA00022679"/>
    </source>
</evidence>
<proteinExistence type="predicted"/>
<keyword evidence="13" id="KW-0902">Two-component regulatory system</keyword>
<feature type="domain" description="HAMP" evidence="18">
    <location>
        <begin position="259"/>
        <end position="311"/>
    </location>
</feature>
<keyword evidence="20" id="KW-1185">Reference proteome</keyword>
<dbReference type="PROSITE" id="PS50109">
    <property type="entry name" value="HIS_KIN"/>
    <property type="match status" value="1"/>
</dbReference>
<evidence type="ECO:0000256" key="12">
    <source>
        <dbReference type="ARBA" id="ARBA00022989"/>
    </source>
</evidence>
<evidence type="ECO:0000259" key="18">
    <source>
        <dbReference type="PROSITE" id="PS50885"/>
    </source>
</evidence>
<dbReference type="GO" id="GO:0005524">
    <property type="term" value="F:ATP binding"/>
    <property type="evidence" value="ECO:0007669"/>
    <property type="project" value="UniProtKB-KW"/>
</dbReference>
<dbReference type="Gene3D" id="3.30.565.10">
    <property type="entry name" value="Histidine kinase-like ATPase, C-terminal domain"/>
    <property type="match status" value="1"/>
</dbReference>
<dbReference type="InterPro" id="IPR003660">
    <property type="entry name" value="HAMP_dom"/>
</dbReference>
<dbReference type="PANTHER" id="PTHR44936">
    <property type="entry name" value="SENSOR PROTEIN CREC"/>
    <property type="match status" value="1"/>
</dbReference>
<protein>
    <recommendedName>
        <fullName evidence="3">histidine kinase</fullName>
        <ecNumber evidence="3">2.7.13.3</ecNumber>
    </recommendedName>
</protein>
<evidence type="ECO:0000256" key="3">
    <source>
        <dbReference type="ARBA" id="ARBA00012438"/>
    </source>
</evidence>
<dbReference type="EMBL" id="CXOI01000059">
    <property type="protein sequence ID" value="CTP91413.1"/>
    <property type="molecule type" value="Genomic_DNA"/>
</dbReference>
<dbReference type="PRINTS" id="PR00344">
    <property type="entry name" value="BCTRLSENSOR"/>
</dbReference>
<feature type="transmembrane region" description="Helical" evidence="16">
    <location>
        <begin position="239"/>
        <end position="257"/>
    </location>
</feature>
<evidence type="ECO:0000256" key="11">
    <source>
        <dbReference type="ARBA" id="ARBA00022840"/>
    </source>
</evidence>
<evidence type="ECO:0000256" key="9">
    <source>
        <dbReference type="ARBA" id="ARBA00022741"/>
    </source>
</evidence>
<dbReference type="CDD" id="cd00075">
    <property type="entry name" value="HATPase"/>
    <property type="match status" value="1"/>
</dbReference>
<dbReference type="SMART" id="SM00304">
    <property type="entry name" value="HAMP"/>
    <property type="match status" value="1"/>
</dbReference>
<evidence type="ECO:0000256" key="16">
    <source>
        <dbReference type="SAM" id="Phobius"/>
    </source>
</evidence>
<dbReference type="InterPro" id="IPR003594">
    <property type="entry name" value="HATPase_dom"/>
</dbReference>
<evidence type="ECO:0000256" key="14">
    <source>
        <dbReference type="ARBA" id="ARBA00023136"/>
    </source>
</evidence>
<dbReference type="GO" id="GO:0000155">
    <property type="term" value="F:phosphorelay sensor kinase activity"/>
    <property type="evidence" value="ECO:0007669"/>
    <property type="project" value="InterPro"/>
</dbReference>
<dbReference type="Gene3D" id="1.10.287.130">
    <property type="match status" value="1"/>
</dbReference>
<dbReference type="RefSeq" id="WP_053836337.1">
    <property type="nucleotide sequence ID" value="NZ_CXOI01000059.1"/>
</dbReference>
<reference evidence="20" key="1">
    <citation type="submission" date="2015-07" db="EMBL/GenBank/DDBJ databases">
        <authorList>
            <person name="Wibberg D."/>
        </authorList>
    </citation>
    <scope>NUCLEOTIDE SEQUENCE [LARGE SCALE GENOMIC DNA]</scope>
</reference>
<evidence type="ECO:0000256" key="6">
    <source>
        <dbReference type="ARBA" id="ARBA00022553"/>
    </source>
</evidence>
<evidence type="ECO:0000256" key="15">
    <source>
        <dbReference type="SAM" id="MobiDB-lite"/>
    </source>
</evidence>
<dbReference type="InterPro" id="IPR003661">
    <property type="entry name" value="HisK_dim/P_dom"/>
</dbReference>
<dbReference type="AlphaFoldDB" id="A0A0K3A0D3"/>
<sequence length="520" mass="56470">MSAPKQRGRRGVSIFARTFLLLLAALLTAQLIGIALLVLRTPVYEMPVHPPEVIALLTTKMPAGTQTLKVHVSRQAPLPAPGQVRDRFAEFMLTNWLDVAPEQVRFYRSSDDKLPNPNFTQEERIRLRPRSGPPGDARFLHDAAPSFANADAPPQAAFDAGTDPDADALPPAPPPTSNATPGGLGTALRAAGSRWRERGLAPASPLLGGFTAALQQPDGRWRSVVSPPRRFSAAFKTQVALLFVAGLLAMLPLAWWFSRALAAPIRRFAEAADRLGRNPDAQPLQRSGPSEIVQAADSFNAMQARLNRLINERTHMVAAIAHDLRTPLARLAFRLEGLQPPLRDKTIADIDEMKAMISAALDFIHNDSRRSTRAPLDFRLLVESVVDDASDTGAEASFVAGQAITLDGDPLSLRRMVMNLLENALKYGKRARLQLHRDGADCVLWIDDDGPGIDPTQHEKLFLPFFRGENSRNRDTGGIGLGLSVAHSIVLAHGGEITLTNRPEGGLRVCVELPCQAVAG</sequence>
<evidence type="ECO:0000256" key="8">
    <source>
        <dbReference type="ARBA" id="ARBA00022692"/>
    </source>
</evidence>
<dbReference type="InterPro" id="IPR005467">
    <property type="entry name" value="His_kinase_dom"/>
</dbReference>
<accession>A0A0K3A0D3</accession>
<feature type="compositionally biased region" description="Low complexity" evidence="15">
    <location>
        <begin position="159"/>
        <end position="169"/>
    </location>
</feature>
<dbReference type="CDD" id="cd00082">
    <property type="entry name" value="HisKA"/>
    <property type="match status" value="1"/>
</dbReference>
<dbReference type="InterPro" id="IPR036097">
    <property type="entry name" value="HisK_dim/P_sf"/>
</dbReference>
<keyword evidence="9" id="KW-0547">Nucleotide-binding</keyword>
<keyword evidence="11" id="KW-0067">ATP-binding</keyword>
<dbReference type="PROSITE" id="PS50885">
    <property type="entry name" value="HAMP"/>
    <property type="match status" value="1"/>
</dbReference>
<gene>
    <name evidence="19" type="primary">envZ</name>
    <name evidence="19" type="ORF">XTALMG727_3421</name>
</gene>
<feature type="region of interest" description="Disordered" evidence="15">
    <location>
        <begin position="110"/>
        <end position="186"/>
    </location>
</feature>
<dbReference type="SUPFAM" id="SSF55874">
    <property type="entry name" value="ATPase domain of HSP90 chaperone/DNA topoisomerase II/histidine kinase"/>
    <property type="match status" value="1"/>
</dbReference>
<keyword evidence="12 16" id="KW-1133">Transmembrane helix</keyword>
<dbReference type="CDD" id="cd06225">
    <property type="entry name" value="HAMP"/>
    <property type="match status" value="1"/>
</dbReference>
<dbReference type="SUPFAM" id="SSF47384">
    <property type="entry name" value="Homodimeric domain of signal transducing histidine kinase"/>
    <property type="match status" value="1"/>
</dbReference>
<dbReference type="InterPro" id="IPR050980">
    <property type="entry name" value="2C_sensor_his_kinase"/>
</dbReference>
<dbReference type="PANTHER" id="PTHR44936:SF5">
    <property type="entry name" value="SENSOR HISTIDINE KINASE ENVZ"/>
    <property type="match status" value="1"/>
</dbReference>
<evidence type="ECO:0000256" key="4">
    <source>
        <dbReference type="ARBA" id="ARBA00022475"/>
    </source>
</evidence>
<dbReference type="Pfam" id="PF00672">
    <property type="entry name" value="HAMP"/>
    <property type="match status" value="1"/>
</dbReference>
<keyword evidence="7 19" id="KW-0808">Transferase</keyword>
<evidence type="ECO:0000256" key="10">
    <source>
        <dbReference type="ARBA" id="ARBA00022777"/>
    </source>
</evidence>
<keyword evidence="5" id="KW-0997">Cell inner membrane</keyword>
<evidence type="ECO:0000256" key="2">
    <source>
        <dbReference type="ARBA" id="ARBA00004429"/>
    </source>
</evidence>
<dbReference type="SMART" id="SM00388">
    <property type="entry name" value="HisKA"/>
    <property type="match status" value="1"/>
</dbReference>
<dbReference type="EC" id="2.7.13.3" evidence="3"/>
<feature type="transmembrane region" description="Helical" evidence="16">
    <location>
        <begin position="14"/>
        <end position="39"/>
    </location>
</feature>
<evidence type="ECO:0000256" key="1">
    <source>
        <dbReference type="ARBA" id="ARBA00000085"/>
    </source>
</evidence>
<dbReference type="InterPro" id="IPR004358">
    <property type="entry name" value="Sig_transdc_His_kin-like_C"/>
</dbReference>
<organism evidence="19 20">
    <name type="scientific">Xanthomonas graminis pv. arrhenatheri LMG 727</name>
    <dbReference type="NCBI Taxonomy" id="1195923"/>
    <lineage>
        <taxon>Bacteria</taxon>
        <taxon>Pseudomonadati</taxon>
        <taxon>Pseudomonadota</taxon>
        <taxon>Gammaproteobacteria</taxon>
        <taxon>Lysobacterales</taxon>
        <taxon>Lysobacteraceae</taxon>
        <taxon>Xanthomonas</taxon>
        <taxon>Xanthomonas translucens group</taxon>
        <taxon>Xanthomonas graminis</taxon>
    </lineage>
</organism>
<name>A0A0K3A0D3_9XANT</name>
<keyword evidence="14 16" id="KW-0472">Membrane</keyword>
<keyword evidence="6" id="KW-0597">Phosphoprotein</keyword>
<evidence type="ECO:0000259" key="17">
    <source>
        <dbReference type="PROSITE" id="PS50109"/>
    </source>
</evidence>
<dbReference type="SMART" id="SM00387">
    <property type="entry name" value="HATPase_c"/>
    <property type="match status" value="1"/>
</dbReference>
<dbReference type="Pfam" id="PF02518">
    <property type="entry name" value="HATPase_c"/>
    <property type="match status" value="1"/>
</dbReference>
<keyword evidence="10" id="KW-0418">Kinase</keyword>
<evidence type="ECO:0000313" key="20">
    <source>
        <dbReference type="Proteomes" id="UP000046187"/>
    </source>
</evidence>
<dbReference type="Proteomes" id="UP000046187">
    <property type="component" value="Unassembled WGS sequence"/>
</dbReference>